<comment type="catalytic activity">
    <reaction evidence="7">
        <text>4-(phosphooxy)-L-threonine + NAD(+) = 3-amino-2-oxopropyl phosphate + CO2 + NADH</text>
        <dbReference type="Rhea" id="RHEA:32275"/>
        <dbReference type="ChEBI" id="CHEBI:16526"/>
        <dbReference type="ChEBI" id="CHEBI:57279"/>
        <dbReference type="ChEBI" id="CHEBI:57540"/>
        <dbReference type="ChEBI" id="CHEBI:57945"/>
        <dbReference type="ChEBI" id="CHEBI:58452"/>
        <dbReference type="EC" id="1.1.1.262"/>
    </reaction>
</comment>
<feature type="binding site" evidence="7">
    <location>
        <position position="288"/>
    </location>
    <ligand>
        <name>substrate</name>
    </ligand>
</feature>
<dbReference type="GO" id="GO:0042823">
    <property type="term" value="P:pyridoxal phosphate biosynthetic process"/>
    <property type="evidence" value="ECO:0007669"/>
    <property type="project" value="UniProtKB-UniRule"/>
</dbReference>
<evidence type="ECO:0000256" key="4">
    <source>
        <dbReference type="ARBA" id="ARBA00023002"/>
    </source>
</evidence>
<sequence length="353" mass="36650">MARPSPVLALTSGEPAGVGPDITLAAWLLRDARALPPFFVTGDAGLLRRRAAQLGLAVPVRECTPEQARALFPDALPVVNAGPTATADPGKPDASSAAAACAAIDSAVALVKAGRASAVVTNPISKAVLYADGFGFPGHTEYLAHLAGLPAPRPVMMIWSPELAVVPTTIHVPLAEVPRLFTHALLVETAQITARDLRLRFGIAAPRLAICGLNPHAGEDGMLGCEDEDVTRPAVETLRQQGIDARGPLPADTLFHAAARATYDAAIGAYHDQVLAPAKALAFDRAVNVTLGLPFVRTSPDHGTAFGLAGTGRADPSSLIEALLLARRLAERDAANAREPSVRDHLALDGQPG</sequence>
<dbReference type="AlphaFoldDB" id="A0A9W6JBN1"/>
<feature type="binding site" evidence="7">
    <location>
        <position position="139"/>
    </location>
    <ligand>
        <name>substrate</name>
    </ligand>
</feature>
<keyword evidence="9" id="KW-1185">Reference proteome</keyword>
<feature type="binding site" evidence="7">
    <location>
        <position position="171"/>
    </location>
    <ligand>
        <name>a divalent metal cation</name>
        <dbReference type="ChEBI" id="CHEBI:60240"/>
        <note>ligand shared between dimeric partners</note>
    </ligand>
</feature>
<dbReference type="Gene3D" id="3.40.718.10">
    <property type="entry name" value="Isopropylmalate Dehydrogenase"/>
    <property type="match status" value="1"/>
</dbReference>
<dbReference type="PANTHER" id="PTHR30004">
    <property type="entry name" value="4-HYDROXYTHREONINE-4-PHOSPHATE DEHYDROGENASE"/>
    <property type="match status" value="1"/>
</dbReference>
<evidence type="ECO:0000256" key="3">
    <source>
        <dbReference type="ARBA" id="ARBA00022857"/>
    </source>
</evidence>
<protein>
    <recommendedName>
        <fullName evidence="7">4-hydroxythreonine-4-phosphate dehydrogenase</fullName>
        <ecNumber evidence="7">1.1.1.262</ecNumber>
    </recommendedName>
    <alternativeName>
        <fullName evidence="7">4-(phosphohydroxy)-L-threonine dehydrogenase</fullName>
    </alternativeName>
</protein>
<proteinExistence type="inferred from homology"/>
<dbReference type="GO" id="GO:0050897">
    <property type="term" value="F:cobalt ion binding"/>
    <property type="evidence" value="ECO:0007669"/>
    <property type="project" value="UniProtKB-UniRule"/>
</dbReference>
<dbReference type="EMBL" id="BSFJ01000019">
    <property type="protein sequence ID" value="GLK72799.1"/>
    <property type="molecule type" value="Genomic_DNA"/>
</dbReference>
<evidence type="ECO:0000256" key="2">
    <source>
        <dbReference type="ARBA" id="ARBA00022723"/>
    </source>
</evidence>
<keyword evidence="7" id="KW-0170">Cobalt</keyword>
<comment type="pathway">
    <text evidence="7">Cofactor biosynthesis; pyridoxine 5'-phosphate biosynthesis; pyridoxine 5'-phosphate from D-erythrose 4-phosphate: step 4/5.</text>
</comment>
<evidence type="ECO:0000256" key="1">
    <source>
        <dbReference type="ARBA" id="ARBA00022490"/>
    </source>
</evidence>
<keyword evidence="1 7" id="KW-0963">Cytoplasm</keyword>
<name>A0A9W6JBN1_9HYPH</name>
<reference evidence="8" key="1">
    <citation type="journal article" date="2014" name="Int. J. Syst. Evol. Microbiol.">
        <title>Complete genome sequence of Corynebacterium casei LMG S-19264T (=DSM 44701T), isolated from a smear-ripened cheese.</title>
        <authorList>
            <consortium name="US DOE Joint Genome Institute (JGI-PGF)"/>
            <person name="Walter F."/>
            <person name="Albersmeier A."/>
            <person name="Kalinowski J."/>
            <person name="Ruckert C."/>
        </authorList>
    </citation>
    <scope>NUCLEOTIDE SEQUENCE</scope>
    <source>
        <strain evidence="8">VKM B-2484</strain>
    </source>
</reference>
<dbReference type="Pfam" id="PF04166">
    <property type="entry name" value="PdxA"/>
    <property type="match status" value="1"/>
</dbReference>
<comment type="similarity">
    <text evidence="7">Belongs to the PdxA family.</text>
</comment>
<dbReference type="PANTHER" id="PTHR30004:SF6">
    <property type="entry name" value="D-THREONATE 4-PHOSPHATE DEHYDROGENASE"/>
    <property type="match status" value="1"/>
</dbReference>
<dbReference type="GO" id="GO:0008615">
    <property type="term" value="P:pyridoxine biosynthetic process"/>
    <property type="evidence" value="ECO:0007669"/>
    <property type="project" value="UniProtKB-UniRule"/>
</dbReference>
<dbReference type="HAMAP" id="MF_00536">
    <property type="entry name" value="PdxA"/>
    <property type="match status" value="1"/>
</dbReference>
<dbReference type="RefSeq" id="WP_213374733.1">
    <property type="nucleotide sequence ID" value="NZ_BSFJ01000019.1"/>
</dbReference>
<keyword evidence="3 7" id="KW-0521">NADP</keyword>
<keyword evidence="5 7" id="KW-0520">NAD</keyword>
<feature type="binding site" evidence="7">
    <location>
        <position position="140"/>
    </location>
    <ligand>
        <name>substrate</name>
    </ligand>
</feature>
<comment type="function">
    <text evidence="7">Catalyzes the NAD(P)-dependent oxidation of 4-(phosphooxy)-L-threonine (HTP) into 2-amino-3-oxo-4-(phosphooxy)butyric acid which spontaneously decarboxylates to form 3-amino-2-oxopropyl phosphate (AHAP).</text>
</comment>
<dbReference type="InterPro" id="IPR037510">
    <property type="entry name" value="PdxA"/>
</dbReference>
<keyword evidence="6 7" id="KW-0664">Pyridoxine biosynthesis</keyword>
<dbReference type="GO" id="GO:0051287">
    <property type="term" value="F:NAD binding"/>
    <property type="evidence" value="ECO:0007669"/>
    <property type="project" value="InterPro"/>
</dbReference>
<comment type="cofactor">
    <cofactor evidence="7">
        <name>Zn(2+)</name>
        <dbReference type="ChEBI" id="CHEBI:29105"/>
    </cofactor>
    <cofactor evidence="7">
        <name>Mg(2+)</name>
        <dbReference type="ChEBI" id="CHEBI:18420"/>
    </cofactor>
    <cofactor evidence="7">
        <name>Co(2+)</name>
        <dbReference type="ChEBI" id="CHEBI:48828"/>
    </cofactor>
    <text evidence="7">Binds 1 divalent metal cation per subunit. Can use ions such as Zn(2+), Mg(2+) or Co(2+).</text>
</comment>
<evidence type="ECO:0000313" key="9">
    <source>
        <dbReference type="Proteomes" id="UP001143370"/>
    </source>
</evidence>
<keyword evidence="7" id="KW-0862">Zinc</keyword>
<feature type="binding site" evidence="7">
    <location>
        <position position="297"/>
    </location>
    <ligand>
        <name>substrate</name>
    </ligand>
</feature>
<dbReference type="NCBIfam" id="TIGR00557">
    <property type="entry name" value="pdxA"/>
    <property type="match status" value="1"/>
</dbReference>
<accession>A0A9W6JBN1</accession>
<evidence type="ECO:0000256" key="5">
    <source>
        <dbReference type="ARBA" id="ARBA00023027"/>
    </source>
</evidence>
<dbReference type="EC" id="1.1.1.262" evidence="7"/>
<keyword evidence="2 7" id="KW-0479">Metal-binding</keyword>
<comment type="caution">
    <text evidence="8">The sequence shown here is derived from an EMBL/GenBank/DDBJ whole genome shotgun (WGS) entry which is preliminary data.</text>
</comment>
<dbReference type="InterPro" id="IPR005255">
    <property type="entry name" value="PdxA_fam"/>
</dbReference>
<feature type="binding site" evidence="7">
    <location>
        <position position="279"/>
    </location>
    <ligand>
        <name>substrate</name>
    </ligand>
</feature>
<organism evidence="8 9">
    <name type="scientific">Ancylobacter dichloromethanicus</name>
    <dbReference type="NCBI Taxonomy" id="518825"/>
    <lineage>
        <taxon>Bacteria</taxon>
        <taxon>Pseudomonadati</taxon>
        <taxon>Pseudomonadota</taxon>
        <taxon>Alphaproteobacteria</taxon>
        <taxon>Hyphomicrobiales</taxon>
        <taxon>Xanthobacteraceae</taxon>
        <taxon>Ancylobacter</taxon>
    </lineage>
</organism>
<dbReference type="Proteomes" id="UP001143370">
    <property type="component" value="Unassembled WGS sequence"/>
</dbReference>
<dbReference type="SUPFAM" id="SSF53659">
    <property type="entry name" value="Isocitrate/Isopropylmalate dehydrogenase-like"/>
    <property type="match status" value="1"/>
</dbReference>
<comment type="miscellaneous">
    <text evidence="7">The active site is located at the dimer interface.</text>
</comment>
<keyword evidence="4 7" id="KW-0560">Oxidoreductase</keyword>
<dbReference type="NCBIfam" id="NF003699">
    <property type="entry name" value="PRK05312.1"/>
    <property type="match status" value="1"/>
</dbReference>
<dbReference type="GO" id="GO:0008270">
    <property type="term" value="F:zinc ion binding"/>
    <property type="evidence" value="ECO:0007669"/>
    <property type="project" value="UniProtKB-UniRule"/>
</dbReference>
<reference evidence="8" key="2">
    <citation type="submission" date="2023-01" db="EMBL/GenBank/DDBJ databases">
        <authorList>
            <person name="Sun Q."/>
            <person name="Evtushenko L."/>
        </authorList>
    </citation>
    <scope>NUCLEOTIDE SEQUENCE</scope>
    <source>
        <strain evidence="8">VKM B-2484</strain>
    </source>
</reference>
<keyword evidence="7" id="KW-0460">Magnesium</keyword>
<gene>
    <name evidence="8" type="primary">pdxA2_2</name>
    <name evidence="7" type="synonym">pdxA</name>
    <name evidence="8" type="ORF">GCM10017643_29150</name>
</gene>
<evidence type="ECO:0000313" key="8">
    <source>
        <dbReference type="EMBL" id="GLK72799.1"/>
    </source>
</evidence>
<evidence type="ECO:0000256" key="7">
    <source>
        <dbReference type="HAMAP-Rule" id="MF_00536"/>
    </source>
</evidence>
<dbReference type="GO" id="GO:0000287">
    <property type="term" value="F:magnesium ion binding"/>
    <property type="evidence" value="ECO:0007669"/>
    <property type="project" value="UniProtKB-UniRule"/>
</dbReference>
<feature type="binding site" evidence="7">
    <location>
        <position position="216"/>
    </location>
    <ligand>
        <name>a divalent metal cation</name>
        <dbReference type="ChEBI" id="CHEBI:60240"/>
        <note>ligand shared between dimeric partners</note>
    </ligand>
</feature>
<dbReference type="GO" id="GO:0005737">
    <property type="term" value="C:cytoplasm"/>
    <property type="evidence" value="ECO:0007669"/>
    <property type="project" value="UniProtKB-SubCell"/>
</dbReference>
<comment type="subunit">
    <text evidence="7">Homodimer.</text>
</comment>
<feature type="binding site" evidence="7">
    <location>
        <position position="271"/>
    </location>
    <ligand>
        <name>a divalent metal cation</name>
        <dbReference type="ChEBI" id="CHEBI:60240"/>
        <note>ligand shared between dimeric partners</note>
    </ligand>
</feature>
<comment type="subcellular location">
    <subcellularLocation>
        <location evidence="7">Cytoplasm</location>
    </subcellularLocation>
</comment>
<dbReference type="GO" id="GO:0050570">
    <property type="term" value="F:4-hydroxythreonine-4-phosphate dehydrogenase activity"/>
    <property type="evidence" value="ECO:0007669"/>
    <property type="project" value="UniProtKB-UniRule"/>
</dbReference>
<evidence type="ECO:0000256" key="6">
    <source>
        <dbReference type="ARBA" id="ARBA00023096"/>
    </source>
</evidence>